<dbReference type="GeneID" id="123037666"/>
<name>A0ABM5J8U9_DRORH</name>
<dbReference type="PANTHER" id="PTHR33480:SF1">
    <property type="entry name" value="TYR RECOMBINASE DOMAIN-CONTAINING PROTEIN"/>
    <property type="match status" value="1"/>
</dbReference>
<dbReference type="RefSeq" id="XP_044315258.1">
    <property type="nucleotide sequence ID" value="XM_044459323.1"/>
</dbReference>
<accession>A0ABM5J8U9</accession>
<reference evidence="2" key="2">
    <citation type="submission" date="2025-05" db="UniProtKB">
        <authorList>
            <consortium name="EnsemblMetazoa"/>
        </authorList>
    </citation>
    <scope>IDENTIFICATION</scope>
</reference>
<feature type="region of interest" description="Disordered" evidence="1">
    <location>
        <begin position="259"/>
        <end position="292"/>
    </location>
</feature>
<sequence>MDLENFASLSKESQEIANKYTRLTIRGKLNRTVPVLLTPFDKFCIETILKYRKKAGVKETNIYIFSVAHCKPLAKPYVRACPILKMFAERCGARCSMALRGTMLRKHLATYTSPLNVEDMQIDRLANFMGHHKDIHKSIYRIPVSVAEITEVSKMLMAALGNDDPEDESIPVPLTNNDFEDSGSNYSDNKSESGSDDEFLQNFKNNEKKRSSFGKIQRKRWTAEEINALTIEFGEPAQISKLPSLKKCIEVINRNPHLKDRTPQQVKSWIDNQRKAEGRKTGSSLNKKKYKL</sequence>
<reference evidence="3" key="1">
    <citation type="journal article" date="2021" name="Elife">
        <title>Highly contiguous assemblies of 101 drosophilid genomes.</title>
        <authorList>
            <person name="Kim B.Y."/>
            <person name="Wang J.R."/>
            <person name="Miller D.E."/>
            <person name="Barmina O."/>
            <person name="Delaney E."/>
            <person name="Thompson A."/>
            <person name="Comeault A.A."/>
            <person name="Peede D."/>
            <person name="D'Agostino E.R."/>
            <person name="Pelaez J."/>
            <person name="Aguilar J.M."/>
            <person name="Haji D."/>
            <person name="Matsunaga T."/>
            <person name="Armstrong E.E."/>
            <person name="Zych M."/>
            <person name="Ogawa Y."/>
            <person name="Stamenkovic-Radak M."/>
            <person name="Jelic M."/>
            <person name="Veselinovic M.S."/>
            <person name="Tanaskovic M."/>
            <person name="Eric P."/>
            <person name="Gao J.J."/>
            <person name="Katoh T.K."/>
            <person name="Toda M.J."/>
            <person name="Watabe H."/>
            <person name="Watada M."/>
            <person name="Davis J.S."/>
            <person name="Moyle L.C."/>
            <person name="Manoli G."/>
            <person name="Bertolini E."/>
            <person name="Kostal V."/>
            <person name="Hawley R.S."/>
            <person name="Takahashi A."/>
            <person name="Jones C.D."/>
            <person name="Price D.K."/>
            <person name="Whiteman N."/>
            <person name="Kopp A."/>
            <person name="Matute D.R."/>
            <person name="Petrov D.A."/>
        </authorList>
    </citation>
    <scope>NUCLEOTIDE SEQUENCE [LARGE SCALE GENOMIC DNA]</scope>
</reference>
<dbReference type="PANTHER" id="PTHR33480">
    <property type="entry name" value="SET DOMAIN-CONTAINING PROTEIN-RELATED"/>
    <property type="match status" value="1"/>
</dbReference>
<protein>
    <submittedName>
        <fullName evidence="2">Uncharacterized protein</fullName>
    </submittedName>
</protein>
<proteinExistence type="predicted"/>
<dbReference type="Proteomes" id="UP001652680">
    <property type="component" value="Unassembled WGS sequence"/>
</dbReference>
<feature type="compositionally biased region" description="Polar residues" evidence="1">
    <location>
        <begin position="174"/>
        <end position="188"/>
    </location>
</feature>
<dbReference type="EnsemblMetazoa" id="XM_044459323.1">
    <property type="protein sequence ID" value="XP_044315258.1"/>
    <property type="gene ID" value="LOC123037666"/>
</dbReference>
<feature type="region of interest" description="Disordered" evidence="1">
    <location>
        <begin position="163"/>
        <end position="204"/>
    </location>
</feature>
<organism evidence="2 3">
    <name type="scientific">Drosophila rhopaloa</name>
    <name type="common">Fruit fly</name>
    <dbReference type="NCBI Taxonomy" id="1041015"/>
    <lineage>
        <taxon>Eukaryota</taxon>
        <taxon>Metazoa</taxon>
        <taxon>Ecdysozoa</taxon>
        <taxon>Arthropoda</taxon>
        <taxon>Hexapoda</taxon>
        <taxon>Insecta</taxon>
        <taxon>Pterygota</taxon>
        <taxon>Neoptera</taxon>
        <taxon>Endopterygota</taxon>
        <taxon>Diptera</taxon>
        <taxon>Brachycera</taxon>
        <taxon>Muscomorpha</taxon>
        <taxon>Ephydroidea</taxon>
        <taxon>Drosophilidae</taxon>
        <taxon>Drosophila</taxon>
        <taxon>Sophophora</taxon>
    </lineage>
</organism>
<keyword evidence="3" id="KW-1185">Reference proteome</keyword>
<evidence type="ECO:0000313" key="2">
    <source>
        <dbReference type="EnsemblMetazoa" id="XP_044315258.1"/>
    </source>
</evidence>
<evidence type="ECO:0000256" key="1">
    <source>
        <dbReference type="SAM" id="MobiDB-lite"/>
    </source>
</evidence>
<evidence type="ECO:0000313" key="3">
    <source>
        <dbReference type="Proteomes" id="UP001652680"/>
    </source>
</evidence>